<dbReference type="Pfam" id="PF07589">
    <property type="entry name" value="PEP-CTERM"/>
    <property type="match status" value="1"/>
</dbReference>
<dbReference type="AlphaFoldDB" id="A0A517P0J5"/>
<sequence>MNHNKQRKLSKVLCLATAMGGAELVLDGGTADAAIITGDFGQVSQAGSFVIEITGVPGVGRLEANLALLNRFVWSYGSKYMSAVLTPPAGFRDDISELAAADVVGSGLAFGSLGDLPDNFDGFIGFKFNGDGGVHYGYVRAEGNADGTVLSLTDYAYEDQLNTAITIGATAVPEPSSLAILALGAGGLAMFRRKRKPVQAAAEQTA</sequence>
<reference evidence="2 3" key="1">
    <citation type="submission" date="2019-02" db="EMBL/GenBank/DDBJ databases">
        <title>Deep-cultivation of Planctomycetes and their phenomic and genomic characterization uncovers novel biology.</title>
        <authorList>
            <person name="Wiegand S."/>
            <person name="Jogler M."/>
            <person name="Boedeker C."/>
            <person name="Pinto D."/>
            <person name="Vollmers J."/>
            <person name="Rivas-Marin E."/>
            <person name="Kohn T."/>
            <person name="Peeters S.H."/>
            <person name="Heuer A."/>
            <person name="Rast P."/>
            <person name="Oberbeckmann S."/>
            <person name="Bunk B."/>
            <person name="Jeske O."/>
            <person name="Meyerdierks A."/>
            <person name="Storesund J.E."/>
            <person name="Kallscheuer N."/>
            <person name="Luecker S."/>
            <person name="Lage O.M."/>
            <person name="Pohl T."/>
            <person name="Merkel B.J."/>
            <person name="Hornburger P."/>
            <person name="Mueller R.-W."/>
            <person name="Bruemmer F."/>
            <person name="Labrenz M."/>
            <person name="Spormann A.M."/>
            <person name="Op den Camp H."/>
            <person name="Overmann J."/>
            <person name="Amann R."/>
            <person name="Jetten M.S.M."/>
            <person name="Mascher T."/>
            <person name="Medema M.H."/>
            <person name="Devos D.P."/>
            <person name="Kaster A.-K."/>
            <person name="Ovreas L."/>
            <person name="Rohde M."/>
            <person name="Galperin M.Y."/>
            <person name="Jogler C."/>
        </authorList>
    </citation>
    <scope>NUCLEOTIDE SEQUENCE [LARGE SCALE GENOMIC DNA]</scope>
    <source>
        <strain evidence="2 3">K23_9</strain>
    </source>
</reference>
<feature type="domain" description="Ice-binding protein C-terminal" evidence="1">
    <location>
        <begin position="171"/>
        <end position="194"/>
    </location>
</feature>
<dbReference type="RefSeq" id="WP_145420713.1">
    <property type="nucleotide sequence ID" value="NZ_CP036526.1"/>
</dbReference>
<protein>
    <submittedName>
        <fullName evidence="2">PEP-CTERM motif protein</fullName>
    </submittedName>
</protein>
<organism evidence="2 3">
    <name type="scientific">Stieleria marina</name>
    <dbReference type="NCBI Taxonomy" id="1930275"/>
    <lineage>
        <taxon>Bacteria</taxon>
        <taxon>Pseudomonadati</taxon>
        <taxon>Planctomycetota</taxon>
        <taxon>Planctomycetia</taxon>
        <taxon>Pirellulales</taxon>
        <taxon>Pirellulaceae</taxon>
        <taxon>Stieleria</taxon>
    </lineage>
</organism>
<accession>A0A517P0J5</accession>
<proteinExistence type="predicted"/>
<dbReference type="OrthoDB" id="6278496at2"/>
<evidence type="ECO:0000259" key="1">
    <source>
        <dbReference type="Pfam" id="PF07589"/>
    </source>
</evidence>
<keyword evidence="3" id="KW-1185">Reference proteome</keyword>
<gene>
    <name evidence="2" type="ORF">K239x_49020</name>
</gene>
<evidence type="ECO:0000313" key="2">
    <source>
        <dbReference type="EMBL" id="QDT12889.1"/>
    </source>
</evidence>
<dbReference type="Proteomes" id="UP000319817">
    <property type="component" value="Chromosome"/>
</dbReference>
<name>A0A517P0J5_9BACT</name>
<evidence type="ECO:0000313" key="3">
    <source>
        <dbReference type="Proteomes" id="UP000319817"/>
    </source>
</evidence>
<dbReference type="InterPro" id="IPR013424">
    <property type="entry name" value="Ice-binding_C"/>
</dbReference>
<dbReference type="EMBL" id="CP036526">
    <property type="protein sequence ID" value="QDT12889.1"/>
    <property type="molecule type" value="Genomic_DNA"/>
</dbReference>
<dbReference type="NCBIfam" id="TIGR02595">
    <property type="entry name" value="PEP_CTERM"/>
    <property type="match status" value="1"/>
</dbReference>